<accession>A0AAD3S4M5</accession>
<reference evidence="1" key="1">
    <citation type="submission" date="2023-05" db="EMBL/GenBank/DDBJ databases">
        <title>Nepenthes gracilis genome sequencing.</title>
        <authorList>
            <person name="Fukushima K."/>
        </authorList>
    </citation>
    <scope>NUCLEOTIDE SEQUENCE</scope>
    <source>
        <strain evidence="1">SING2019-196</strain>
    </source>
</reference>
<gene>
    <name evidence="1" type="ORF">Nepgr_006015</name>
</gene>
<dbReference type="AlphaFoldDB" id="A0AAD3S4M5"/>
<sequence length="164" mass="18263">MLQLDSSSILHRLEAPEMGSLMAGWSSPVHDPKAAKYMRNKSLTNEKIDAYWKSKKKTVDEHLQAISTTTATTIEASIIEESANIRHRRSRSLPIVNTVEDHLEREAADTDFEKLLKKICWWTKSKWAFLNEPPVLTAEGNKCASQHHVAGLAPTNADTGIAGV</sequence>
<keyword evidence="2" id="KW-1185">Reference proteome</keyword>
<name>A0AAD3S4M5_NEPGR</name>
<organism evidence="1 2">
    <name type="scientific">Nepenthes gracilis</name>
    <name type="common">Slender pitcher plant</name>
    <dbReference type="NCBI Taxonomy" id="150966"/>
    <lineage>
        <taxon>Eukaryota</taxon>
        <taxon>Viridiplantae</taxon>
        <taxon>Streptophyta</taxon>
        <taxon>Embryophyta</taxon>
        <taxon>Tracheophyta</taxon>
        <taxon>Spermatophyta</taxon>
        <taxon>Magnoliopsida</taxon>
        <taxon>eudicotyledons</taxon>
        <taxon>Gunneridae</taxon>
        <taxon>Pentapetalae</taxon>
        <taxon>Caryophyllales</taxon>
        <taxon>Nepenthaceae</taxon>
        <taxon>Nepenthes</taxon>
    </lineage>
</organism>
<protein>
    <submittedName>
        <fullName evidence="1">Uncharacterized protein</fullName>
    </submittedName>
</protein>
<dbReference type="PANTHER" id="PTHR33872:SF2">
    <property type="entry name" value="DNA POLYMERASE EPSILON CATALYTIC SUBUNIT A"/>
    <property type="match status" value="1"/>
</dbReference>
<proteinExistence type="predicted"/>
<comment type="caution">
    <text evidence="1">The sequence shown here is derived from an EMBL/GenBank/DDBJ whole genome shotgun (WGS) entry which is preliminary data.</text>
</comment>
<evidence type="ECO:0000313" key="1">
    <source>
        <dbReference type="EMBL" id="GMH04176.1"/>
    </source>
</evidence>
<dbReference type="EMBL" id="BSYO01000004">
    <property type="protein sequence ID" value="GMH04176.1"/>
    <property type="molecule type" value="Genomic_DNA"/>
</dbReference>
<dbReference type="PANTHER" id="PTHR33872">
    <property type="entry name" value="DNA POLYMERASE EPSILON CATALYTIC SUBUNIT A"/>
    <property type="match status" value="1"/>
</dbReference>
<dbReference type="Proteomes" id="UP001279734">
    <property type="component" value="Unassembled WGS sequence"/>
</dbReference>
<evidence type="ECO:0000313" key="2">
    <source>
        <dbReference type="Proteomes" id="UP001279734"/>
    </source>
</evidence>